<protein>
    <submittedName>
        <fullName evidence="1">MmcQ/YjbR family DNA-binding protein</fullName>
    </submittedName>
</protein>
<accession>A0A9D1AH01</accession>
<dbReference type="InterPro" id="IPR038056">
    <property type="entry name" value="YjbR-like_sf"/>
</dbReference>
<dbReference type="InterPro" id="IPR058532">
    <property type="entry name" value="YjbR/MT2646/Rv2570-like"/>
</dbReference>
<keyword evidence="1" id="KW-0238">DNA-binding</keyword>
<comment type="caution">
    <text evidence="1">The sequence shown here is derived from an EMBL/GenBank/DDBJ whole genome shotgun (WGS) entry which is preliminary data.</text>
</comment>
<evidence type="ECO:0000313" key="2">
    <source>
        <dbReference type="Proteomes" id="UP000824179"/>
    </source>
</evidence>
<organism evidence="1 2">
    <name type="scientific">Candidatus Coproplasma stercoripullorum</name>
    <dbReference type="NCBI Taxonomy" id="2840751"/>
    <lineage>
        <taxon>Bacteria</taxon>
        <taxon>Bacillati</taxon>
        <taxon>Bacillota</taxon>
        <taxon>Clostridia</taxon>
        <taxon>Eubacteriales</taxon>
        <taxon>Candidatus Coproplasma</taxon>
    </lineage>
</organism>
<gene>
    <name evidence="1" type="ORF">IAB90_06730</name>
</gene>
<dbReference type="GO" id="GO:0003677">
    <property type="term" value="F:DNA binding"/>
    <property type="evidence" value="ECO:0007669"/>
    <property type="project" value="UniProtKB-KW"/>
</dbReference>
<proteinExistence type="predicted"/>
<dbReference type="InterPro" id="IPR007351">
    <property type="entry name" value="YjbR"/>
</dbReference>
<dbReference type="EMBL" id="DVHB01000119">
    <property type="protein sequence ID" value="HIR40055.1"/>
    <property type="molecule type" value="Genomic_DNA"/>
</dbReference>
<dbReference type="PANTHER" id="PTHR35145">
    <property type="entry name" value="CYTOPLASMIC PROTEIN-RELATED"/>
    <property type="match status" value="1"/>
</dbReference>
<dbReference type="Pfam" id="PF04237">
    <property type="entry name" value="YjbR"/>
    <property type="match status" value="1"/>
</dbReference>
<reference evidence="1" key="1">
    <citation type="submission" date="2020-10" db="EMBL/GenBank/DDBJ databases">
        <authorList>
            <person name="Gilroy R."/>
        </authorList>
    </citation>
    <scope>NUCLEOTIDE SEQUENCE</scope>
    <source>
        <strain evidence="1">ChiW25-3613</strain>
    </source>
</reference>
<name>A0A9D1AH01_9FIRM</name>
<dbReference type="PANTHER" id="PTHR35145:SF1">
    <property type="entry name" value="CYTOPLASMIC PROTEIN"/>
    <property type="match status" value="1"/>
</dbReference>
<dbReference type="Gene3D" id="3.90.1150.30">
    <property type="match status" value="1"/>
</dbReference>
<reference evidence="1" key="2">
    <citation type="journal article" date="2021" name="PeerJ">
        <title>Extensive microbial diversity within the chicken gut microbiome revealed by metagenomics and culture.</title>
        <authorList>
            <person name="Gilroy R."/>
            <person name="Ravi A."/>
            <person name="Getino M."/>
            <person name="Pursley I."/>
            <person name="Horton D.L."/>
            <person name="Alikhan N.F."/>
            <person name="Baker D."/>
            <person name="Gharbi K."/>
            <person name="Hall N."/>
            <person name="Watson M."/>
            <person name="Adriaenssens E.M."/>
            <person name="Foster-Nyarko E."/>
            <person name="Jarju S."/>
            <person name="Secka A."/>
            <person name="Antonio M."/>
            <person name="Oren A."/>
            <person name="Chaudhuri R.R."/>
            <person name="La Ragione R."/>
            <person name="Hildebrand F."/>
            <person name="Pallen M.J."/>
        </authorList>
    </citation>
    <scope>NUCLEOTIDE SEQUENCE</scope>
    <source>
        <strain evidence="1">ChiW25-3613</strain>
    </source>
</reference>
<dbReference type="Proteomes" id="UP000824179">
    <property type="component" value="Unassembled WGS sequence"/>
</dbReference>
<dbReference type="SUPFAM" id="SSF142906">
    <property type="entry name" value="YjbR-like"/>
    <property type="match status" value="1"/>
</dbReference>
<sequence>MMRHGAGGKWFGVYISAPAESLLRGCDGEKRAALMRCFGGKKRVFVVCLKCDPELSYMLQQNYAGIVPAYHMNKRHWISIIPCADVPDSQAEQLITLSYDITAARTGGMRKSKET</sequence>
<dbReference type="AlphaFoldDB" id="A0A9D1AH01"/>
<evidence type="ECO:0000313" key="1">
    <source>
        <dbReference type="EMBL" id="HIR40055.1"/>
    </source>
</evidence>